<keyword evidence="3 7" id="KW-0808">Transferase</keyword>
<reference evidence="8 9" key="1">
    <citation type="submission" date="2017-04" db="EMBL/GenBank/DDBJ databases">
        <authorList>
            <person name="Afonso C.L."/>
            <person name="Miller P.J."/>
            <person name="Scott M.A."/>
            <person name="Spackman E."/>
            <person name="Goraichik I."/>
            <person name="Dimitrov K.M."/>
            <person name="Suarez D.L."/>
            <person name="Swayne D.E."/>
        </authorList>
    </citation>
    <scope>NUCLEOTIDE SEQUENCE [LARGE SCALE GENOMIC DNA]</scope>
    <source>
        <strain evidence="8 9">ToBE</strain>
    </source>
</reference>
<evidence type="ECO:0000256" key="1">
    <source>
        <dbReference type="ARBA" id="ARBA00007150"/>
    </source>
</evidence>
<evidence type="ECO:0000256" key="3">
    <source>
        <dbReference type="ARBA" id="ARBA00022679"/>
    </source>
</evidence>
<proteinExistence type="inferred from homology"/>
<keyword evidence="2 7" id="KW-1003">Cell membrane</keyword>
<dbReference type="RefSeq" id="WP_084663938.1">
    <property type="nucleotide sequence ID" value="NZ_LT838272.1"/>
</dbReference>
<dbReference type="UniPathway" id="UPA00664"/>
<dbReference type="AlphaFoldDB" id="A0A1W1VGM2"/>
<evidence type="ECO:0000256" key="2">
    <source>
        <dbReference type="ARBA" id="ARBA00022475"/>
    </source>
</evidence>
<dbReference type="Pfam" id="PF01790">
    <property type="entry name" value="LGT"/>
    <property type="match status" value="1"/>
</dbReference>
<keyword evidence="5 7" id="KW-1133">Transmembrane helix</keyword>
<dbReference type="EMBL" id="LT838272">
    <property type="protein sequence ID" value="SMB92363.1"/>
    <property type="molecule type" value="Genomic_DNA"/>
</dbReference>
<keyword evidence="6 7" id="KW-0472">Membrane</keyword>
<evidence type="ECO:0000313" key="9">
    <source>
        <dbReference type="Proteomes" id="UP000192569"/>
    </source>
</evidence>
<dbReference type="NCBIfam" id="NF000779">
    <property type="entry name" value="PRK00052.3-5"/>
    <property type="match status" value="1"/>
</dbReference>
<feature type="binding site" evidence="7">
    <location>
        <position position="135"/>
    </location>
    <ligand>
        <name>a 1,2-diacyl-sn-glycero-3-phospho-(1'-sn-glycerol)</name>
        <dbReference type="ChEBI" id="CHEBI:64716"/>
    </ligand>
</feature>
<comment type="similarity">
    <text evidence="1 7">Belongs to the Lgt family.</text>
</comment>
<feature type="transmembrane region" description="Helical" evidence="7">
    <location>
        <begin position="183"/>
        <end position="201"/>
    </location>
</feature>
<evidence type="ECO:0000256" key="7">
    <source>
        <dbReference type="HAMAP-Rule" id="MF_01147"/>
    </source>
</evidence>
<dbReference type="GO" id="GO:0005886">
    <property type="term" value="C:plasma membrane"/>
    <property type="evidence" value="ECO:0007669"/>
    <property type="project" value="UniProtKB-SubCell"/>
</dbReference>
<keyword evidence="9" id="KW-1185">Reference proteome</keyword>
<evidence type="ECO:0000256" key="4">
    <source>
        <dbReference type="ARBA" id="ARBA00022692"/>
    </source>
</evidence>
<feature type="transmembrane region" description="Helical" evidence="7">
    <location>
        <begin position="221"/>
        <end position="242"/>
    </location>
</feature>
<keyword evidence="4 7" id="KW-0812">Transmembrane</keyword>
<comment type="function">
    <text evidence="7">Catalyzes the transfer of the diacylglyceryl group from phosphatidylglycerol to the sulfhydryl group of the N-terminal cysteine of a prolipoprotein, the first step in the formation of mature lipoproteins.</text>
</comment>
<name>A0A1W1VGM2_9FIRM</name>
<feature type="transmembrane region" description="Helical" evidence="7">
    <location>
        <begin position="48"/>
        <end position="71"/>
    </location>
</feature>
<evidence type="ECO:0000256" key="6">
    <source>
        <dbReference type="ARBA" id="ARBA00023136"/>
    </source>
</evidence>
<gene>
    <name evidence="7" type="primary">lgt</name>
    <name evidence="8" type="ORF">SAMN00808754_0622</name>
</gene>
<comment type="catalytic activity">
    <reaction evidence="7">
        <text>L-cysteinyl-[prolipoprotein] + a 1,2-diacyl-sn-glycero-3-phospho-(1'-sn-glycerol) = an S-1,2-diacyl-sn-glyceryl-L-cysteinyl-[prolipoprotein] + sn-glycerol 1-phosphate + H(+)</text>
        <dbReference type="Rhea" id="RHEA:56712"/>
        <dbReference type="Rhea" id="RHEA-COMP:14679"/>
        <dbReference type="Rhea" id="RHEA-COMP:14680"/>
        <dbReference type="ChEBI" id="CHEBI:15378"/>
        <dbReference type="ChEBI" id="CHEBI:29950"/>
        <dbReference type="ChEBI" id="CHEBI:57685"/>
        <dbReference type="ChEBI" id="CHEBI:64716"/>
        <dbReference type="ChEBI" id="CHEBI:140658"/>
        <dbReference type="EC" id="2.5.1.145"/>
    </reaction>
</comment>
<evidence type="ECO:0000256" key="5">
    <source>
        <dbReference type="ARBA" id="ARBA00022989"/>
    </source>
</evidence>
<comment type="subcellular location">
    <subcellularLocation>
        <location evidence="7">Cell membrane</location>
        <topology evidence="7">Multi-pass membrane protein</topology>
    </subcellularLocation>
</comment>
<dbReference type="InterPro" id="IPR001640">
    <property type="entry name" value="Lgt"/>
</dbReference>
<organism evidence="8 9">
    <name type="scientific">Thermanaeromonas toyohensis ToBE</name>
    <dbReference type="NCBI Taxonomy" id="698762"/>
    <lineage>
        <taxon>Bacteria</taxon>
        <taxon>Bacillati</taxon>
        <taxon>Bacillota</taxon>
        <taxon>Clostridia</taxon>
        <taxon>Neomoorellales</taxon>
        <taxon>Neomoorellaceae</taxon>
        <taxon>Thermanaeromonas</taxon>
    </lineage>
</organism>
<dbReference type="GO" id="GO:0042158">
    <property type="term" value="P:lipoprotein biosynthetic process"/>
    <property type="evidence" value="ECO:0007669"/>
    <property type="project" value="UniProtKB-UniRule"/>
</dbReference>
<feature type="transmembrane region" description="Helical" evidence="7">
    <location>
        <begin position="17"/>
        <end position="36"/>
    </location>
</feature>
<dbReference type="Proteomes" id="UP000192569">
    <property type="component" value="Chromosome I"/>
</dbReference>
<dbReference type="OrthoDB" id="871140at2"/>
<protein>
    <recommendedName>
        <fullName evidence="7">Phosphatidylglycerol--prolipoprotein diacylglyceryl transferase</fullName>
        <ecNumber evidence="7">2.5.1.145</ecNumber>
    </recommendedName>
</protein>
<dbReference type="EC" id="2.5.1.145" evidence="7"/>
<dbReference type="PANTHER" id="PTHR30589">
    <property type="entry name" value="PROLIPOPROTEIN DIACYLGLYCERYL TRANSFERASE"/>
    <property type="match status" value="1"/>
</dbReference>
<feature type="transmembrane region" description="Helical" evidence="7">
    <location>
        <begin position="116"/>
        <end position="136"/>
    </location>
</feature>
<dbReference type="HAMAP" id="MF_01147">
    <property type="entry name" value="Lgt"/>
    <property type="match status" value="1"/>
</dbReference>
<comment type="pathway">
    <text evidence="7">Protein modification; lipoprotein biosynthesis (diacylglyceryl transfer).</text>
</comment>
<feature type="transmembrane region" description="Helical" evidence="7">
    <location>
        <begin position="156"/>
        <end position="176"/>
    </location>
</feature>
<sequence length="267" mass="30637">MLLDLNPVAFHIGPLAIRWYGLFMALSFLIGSWYLYREGLRRGLSEDFLLNLAMIVVVAGVVGARLLFVLANYPEWFIKDPVQVLKIYEGGLAWHGGLLGGVLAGWWYVRRHKLDFDTLADLAVPGMAIGYAFIRIANIFNQEVLGRPTDLWFGRWPAQPIGTLIGLILLLRYLYLQRQDPPAGYQFWSFIFYHQLLRGLIEETVRDNPLAVWGYVVPRWGLGFFTLAQLSTPFIMLFAYYFMRRARAKGRSGPRSYRLSLISRPKG</sequence>
<feature type="transmembrane region" description="Helical" evidence="7">
    <location>
        <begin position="91"/>
        <end position="109"/>
    </location>
</feature>
<accession>A0A1W1VGM2</accession>
<evidence type="ECO:0000313" key="8">
    <source>
        <dbReference type="EMBL" id="SMB92363.1"/>
    </source>
</evidence>
<dbReference type="PANTHER" id="PTHR30589:SF0">
    <property type="entry name" value="PHOSPHATIDYLGLYCEROL--PROLIPOPROTEIN DIACYLGLYCERYL TRANSFERASE"/>
    <property type="match status" value="1"/>
</dbReference>
<dbReference type="GO" id="GO:0008961">
    <property type="term" value="F:phosphatidylglycerol-prolipoprotein diacylglyceryl transferase activity"/>
    <property type="evidence" value="ECO:0007669"/>
    <property type="project" value="UniProtKB-UniRule"/>
</dbReference>
<dbReference type="STRING" id="698762.SAMN00808754_0622"/>
<keyword evidence="8" id="KW-0449">Lipoprotein</keyword>